<evidence type="ECO:0000313" key="3">
    <source>
        <dbReference type="Proteomes" id="UP000244446"/>
    </source>
</evidence>
<comment type="caution">
    <text evidence="2">The sequence shown here is derived from an EMBL/GenBank/DDBJ whole genome shotgun (WGS) entry which is preliminary data.</text>
</comment>
<dbReference type="OrthoDB" id="9803988at2"/>
<keyword evidence="3" id="KW-1185">Reference proteome</keyword>
<name>A0A2T7G499_9RHOB</name>
<dbReference type="Proteomes" id="UP000244446">
    <property type="component" value="Unassembled WGS sequence"/>
</dbReference>
<accession>A0A2T7G499</accession>
<reference evidence="2 3" key="1">
    <citation type="submission" date="2018-04" db="EMBL/GenBank/DDBJ databases">
        <title>Pelagivirga bohaiensis gen. nov., sp. nov., a bacterium isolated from the Bohai Sea.</title>
        <authorList>
            <person name="Ji X."/>
        </authorList>
    </citation>
    <scope>NUCLEOTIDE SEQUENCE [LARGE SCALE GENOMIC DNA]</scope>
    <source>
        <strain evidence="2 3">BH-SD19</strain>
    </source>
</reference>
<proteinExistence type="predicted"/>
<organism evidence="2 3">
    <name type="scientific">Pelagivirga sediminicola</name>
    <dbReference type="NCBI Taxonomy" id="2170575"/>
    <lineage>
        <taxon>Bacteria</taxon>
        <taxon>Pseudomonadati</taxon>
        <taxon>Pseudomonadota</taxon>
        <taxon>Alphaproteobacteria</taxon>
        <taxon>Rhodobacterales</taxon>
        <taxon>Paracoccaceae</taxon>
        <taxon>Pelagivirga</taxon>
    </lineage>
</organism>
<protein>
    <recommendedName>
        <fullName evidence="1">Solute-binding protein family 5 domain-containing protein</fullName>
    </recommendedName>
</protein>
<dbReference type="SUPFAM" id="SSF53850">
    <property type="entry name" value="Periplasmic binding protein-like II"/>
    <property type="match status" value="1"/>
</dbReference>
<feature type="domain" description="Solute-binding protein family 5" evidence="1">
    <location>
        <begin position="18"/>
        <end position="70"/>
    </location>
</feature>
<dbReference type="Gene3D" id="3.40.190.10">
    <property type="entry name" value="Periplasmic binding protein-like II"/>
    <property type="match status" value="1"/>
</dbReference>
<evidence type="ECO:0000313" key="2">
    <source>
        <dbReference type="EMBL" id="PVA09242.1"/>
    </source>
</evidence>
<dbReference type="InterPro" id="IPR000914">
    <property type="entry name" value="SBP_5_dom"/>
</dbReference>
<sequence length="75" mass="8553">MDYTMHNHIGEITDEGELIGEVAESWEASPDVKQWVFRIREGMEFHDGRPVRPEDVIASIDYHRRAGSASVGGRR</sequence>
<dbReference type="Pfam" id="PF00496">
    <property type="entry name" value="SBP_bac_5"/>
    <property type="match status" value="1"/>
</dbReference>
<gene>
    <name evidence="2" type="ORF">DC366_15195</name>
</gene>
<dbReference type="AlphaFoldDB" id="A0A2T7G499"/>
<evidence type="ECO:0000259" key="1">
    <source>
        <dbReference type="Pfam" id="PF00496"/>
    </source>
</evidence>
<dbReference type="EMBL" id="QCYH01000010">
    <property type="protein sequence ID" value="PVA09242.1"/>
    <property type="molecule type" value="Genomic_DNA"/>
</dbReference>